<dbReference type="Gene3D" id="1.50.40.10">
    <property type="entry name" value="Mitochondrial carrier domain"/>
    <property type="match status" value="1"/>
</dbReference>
<evidence type="ECO:0000256" key="3">
    <source>
        <dbReference type="ARBA" id="ARBA00023136"/>
    </source>
</evidence>
<dbReference type="GO" id="GO:0016020">
    <property type="term" value="C:membrane"/>
    <property type="evidence" value="ECO:0007669"/>
    <property type="project" value="UniProtKB-SubCell"/>
</dbReference>
<dbReference type="Proteomes" id="UP000323000">
    <property type="component" value="Chromosome 4"/>
</dbReference>
<keyword evidence="2" id="KW-0812">Transmembrane</keyword>
<evidence type="ECO:0000313" key="4">
    <source>
        <dbReference type="EMBL" id="TXG64808.1"/>
    </source>
</evidence>
<evidence type="ECO:0000313" key="5">
    <source>
        <dbReference type="Proteomes" id="UP000323000"/>
    </source>
</evidence>
<keyword evidence="3" id="KW-0472">Membrane</keyword>
<accession>A0A5C7I6Z1</accession>
<evidence type="ECO:0000256" key="2">
    <source>
        <dbReference type="ARBA" id="ARBA00022692"/>
    </source>
</evidence>
<dbReference type="AlphaFoldDB" id="A0A5C7I6Z1"/>
<comment type="subcellular location">
    <subcellularLocation>
        <location evidence="1">Membrane</location>
        <topology evidence="1">Multi-pass membrane protein</topology>
    </subcellularLocation>
</comment>
<dbReference type="SUPFAM" id="SSF103506">
    <property type="entry name" value="Mitochondrial carrier"/>
    <property type="match status" value="1"/>
</dbReference>
<proteinExistence type="predicted"/>
<dbReference type="InterPro" id="IPR018108">
    <property type="entry name" value="MCP_transmembrane"/>
</dbReference>
<protein>
    <submittedName>
        <fullName evidence="4">Uncharacterized protein</fullName>
    </submittedName>
</protein>
<dbReference type="Pfam" id="PF00153">
    <property type="entry name" value="Mito_carr"/>
    <property type="match status" value="1"/>
</dbReference>
<gene>
    <name evidence="4" type="ORF">EZV62_011802</name>
</gene>
<name>A0A5C7I6Z1_9ROSI</name>
<comment type="caution">
    <text evidence="4">The sequence shown here is derived from an EMBL/GenBank/DDBJ whole genome shotgun (WGS) entry which is preliminary data.</text>
</comment>
<keyword evidence="5" id="KW-1185">Reference proteome</keyword>
<dbReference type="InterPro" id="IPR023395">
    <property type="entry name" value="MCP_dom_sf"/>
</dbReference>
<dbReference type="EMBL" id="VAHF01000004">
    <property type="protein sequence ID" value="TXG64808.1"/>
    <property type="molecule type" value="Genomic_DNA"/>
</dbReference>
<organism evidence="4 5">
    <name type="scientific">Acer yangbiense</name>
    <dbReference type="NCBI Taxonomy" id="1000413"/>
    <lineage>
        <taxon>Eukaryota</taxon>
        <taxon>Viridiplantae</taxon>
        <taxon>Streptophyta</taxon>
        <taxon>Embryophyta</taxon>
        <taxon>Tracheophyta</taxon>
        <taxon>Spermatophyta</taxon>
        <taxon>Magnoliopsida</taxon>
        <taxon>eudicotyledons</taxon>
        <taxon>Gunneridae</taxon>
        <taxon>Pentapetalae</taxon>
        <taxon>rosids</taxon>
        <taxon>malvids</taxon>
        <taxon>Sapindales</taxon>
        <taxon>Sapindaceae</taxon>
        <taxon>Hippocastanoideae</taxon>
        <taxon>Acereae</taxon>
        <taxon>Acer</taxon>
    </lineage>
</organism>
<reference evidence="5" key="1">
    <citation type="journal article" date="2019" name="Gigascience">
        <title>De novo genome assembly of the endangered Acer yangbiense, a plant species with extremely small populations endemic to Yunnan Province, China.</title>
        <authorList>
            <person name="Yang J."/>
            <person name="Wariss H.M."/>
            <person name="Tao L."/>
            <person name="Zhang R."/>
            <person name="Yun Q."/>
            <person name="Hollingsworth P."/>
            <person name="Dao Z."/>
            <person name="Luo G."/>
            <person name="Guo H."/>
            <person name="Ma Y."/>
            <person name="Sun W."/>
        </authorList>
    </citation>
    <scope>NUCLEOTIDE SEQUENCE [LARGE SCALE GENOMIC DNA]</scope>
    <source>
        <strain evidence="5">cv. Malutang</strain>
    </source>
</reference>
<dbReference type="OrthoDB" id="1751051at2759"/>
<sequence length="61" mass="6778">MFLDWFVKVVKQEGWGQLYGGLAPSLMGTAASHVMSNEIYKALDDRVVVNVLYKTLTSLSV</sequence>
<evidence type="ECO:0000256" key="1">
    <source>
        <dbReference type="ARBA" id="ARBA00004141"/>
    </source>
</evidence>